<proteinExistence type="predicted"/>
<dbReference type="EMBL" id="CP012288">
    <property type="protein sequence ID" value="AMV66159.1"/>
    <property type="molecule type" value="Genomic_DNA"/>
</dbReference>
<evidence type="ECO:0000256" key="4">
    <source>
        <dbReference type="ARBA" id="ARBA00023136"/>
    </source>
</evidence>
<dbReference type="InterPro" id="IPR051784">
    <property type="entry name" value="Nod_factor_ABC_transporter"/>
</dbReference>
<reference evidence="7 8" key="1">
    <citation type="journal article" date="2016" name="PLoS ONE">
        <title>The Identification of Novel Diagnostic Marker Genes for the Detection of Beer Spoiling Pediococcus damnosus Strains Using the BlAst Diagnostic Gene findEr.</title>
        <authorList>
            <person name="Behr J."/>
            <person name="Geissler A.J."/>
            <person name="Schmid J."/>
            <person name="Zehe A."/>
            <person name="Vogel R.F."/>
        </authorList>
    </citation>
    <scope>NUCLEOTIDE SEQUENCE [LARGE SCALE GENOMIC DNA]</scope>
    <source>
        <strain evidence="7 8">TMW 2.1535</strain>
    </source>
</reference>
<evidence type="ECO:0000256" key="3">
    <source>
        <dbReference type="ARBA" id="ARBA00022989"/>
    </source>
</evidence>
<dbReference type="InterPro" id="IPR013525">
    <property type="entry name" value="ABC2_TM"/>
</dbReference>
<feature type="transmembrane region" description="Helical" evidence="5">
    <location>
        <begin position="221"/>
        <end position="241"/>
    </location>
</feature>
<accession>A0ABN4N5W5</accession>
<evidence type="ECO:0000256" key="1">
    <source>
        <dbReference type="ARBA" id="ARBA00004141"/>
    </source>
</evidence>
<evidence type="ECO:0000259" key="6">
    <source>
        <dbReference type="Pfam" id="PF12698"/>
    </source>
</evidence>
<feature type="transmembrane region" description="Helical" evidence="5">
    <location>
        <begin position="99"/>
        <end position="124"/>
    </location>
</feature>
<keyword evidence="3 5" id="KW-1133">Transmembrane helix</keyword>
<dbReference type="Pfam" id="PF12698">
    <property type="entry name" value="ABC2_membrane_3"/>
    <property type="match status" value="1"/>
</dbReference>
<feature type="domain" description="ABC-2 type transporter transmembrane" evidence="6">
    <location>
        <begin position="55"/>
        <end position="239"/>
    </location>
</feature>
<feature type="transmembrane region" description="Helical" evidence="5">
    <location>
        <begin position="136"/>
        <end position="159"/>
    </location>
</feature>
<sequence length="255" mass="28008">MMKHLMSQLSFDGRRLILRNASFLFFSLLMPAGFYLLFTRVMIVGTTAEMQVFNVTYMGSMIVYSGLISAAFSVASILKHDRDQGFVNLLNLTPRGLTTYYVSIALWSLVMTTLAIGVIGGLAMGVNHVSLSGGQWLGVLGVSLFGQIPLLIMGAMMAFIQHTETLGLVSNLVTFPMAIVSGLWWSISLLPDWLQQIGKVMPAYFTNSLLEKVTTGGEIELNSVIGIVLWSLILFATMILISKLTHKWGVKFGRA</sequence>
<keyword evidence="8" id="KW-1185">Reference proteome</keyword>
<keyword evidence="2 5" id="KW-0812">Transmembrane</keyword>
<feature type="transmembrane region" description="Helical" evidence="5">
    <location>
        <begin position="166"/>
        <end position="187"/>
    </location>
</feature>
<keyword evidence="4 5" id="KW-0472">Membrane</keyword>
<feature type="transmembrane region" description="Helical" evidence="5">
    <location>
        <begin position="55"/>
        <end position="78"/>
    </location>
</feature>
<evidence type="ECO:0000256" key="5">
    <source>
        <dbReference type="SAM" id="Phobius"/>
    </source>
</evidence>
<gene>
    <name evidence="7" type="ORF">ADU72_0210</name>
</gene>
<protein>
    <submittedName>
        <fullName evidence="7">ABC-type multidrug transport system, permease component</fullName>
    </submittedName>
</protein>
<evidence type="ECO:0000256" key="2">
    <source>
        <dbReference type="ARBA" id="ARBA00022692"/>
    </source>
</evidence>
<dbReference type="PANTHER" id="PTHR43229:SF2">
    <property type="entry name" value="NODULATION PROTEIN J"/>
    <property type="match status" value="1"/>
</dbReference>
<evidence type="ECO:0000313" key="7">
    <source>
        <dbReference type="EMBL" id="AMV66159.1"/>
    </source>
</evidence>
<feature type="transmembrane region" description="Helical" evidence="5">
    <location>
        <begin position="21"/>
        <end position="43"/>
    </location>
</feature>
<dbReference type="PANTHER" id="PTHR43229">
    <property type="entry name" value="NODULATION PROTEIN J"/>
    <property type="match status" value="1"/>
</dbReference>
<dbReference type="Proteomes" id="UP000076244">
    <property type="component" value="Chromosome"/>
</dbReference>
<organism evidence="7 8">
    <name type="scientific">Pediococcus damnosus</name>
    <dbReference type="NCBI Taxonomy" id="51663"/>
    <lineage>
        <taxon>Bacteria</taxon>
        <taxon>Bacillati</taxon>
        <taxon>Bacillota</taxon>
        <taxon>Bacilli</taxon>
        <taxon>Lactobacillales</taxon>
        <taxon>Lactobacillaceae</taxon>
        <taxon>Pediococcus</taxon>
    </lineage>
</organism>
<name>A0ABN4N5W5_9LACO</name>
<comment type="subcellular location">
    <subcellularLocation>
        <location evidence="1">Membrane</location>
        <topology evidence="1">Multi-pass membrane protein</topology>
    </subcellularLocation>
</comment>
<evidence type="ECO:0000313" key="8">
    <source>
        <dbReference type="Proteomes" id="UP000076244"/>
    </source>
</evidence>